<evidence type="ECO:0000256" key="2">
    <source>
        <dbReference type="PROSITE-ProRule" id="PRU00059"/>
    </source>
</evidence>
<keyword evidence="1" id="KW-1015">Disulfide bond</keyword>
<dbReference type="GO" id="GO:0006508">
    <property type="term" value="P:proteolysis"/>
    <property type="evidence" value="ECO:0007669"/>
    <property type="project" value="InterPro"/>
</dbReference>
<dbReference type="Proteomes" id="UP000268014">
    <property type="component" value="Unassembled WGS sequence"/>
</dbReference>
<reference evidence="7" key="1">
    <citation type="submission" date="2017-02" db="UniProtKB">
        <authorList>
            <consortium name="WormBaseParasite"/>
        </authorList>
    </citation>
    <scope>IDENTIFICATION</scope>
</reference>
<evidence type="ECO:0000256" key="1">
    <source>
        <dbReference type="ARBA" id="ARBA00023157"/>
    </source>
</evidence>
<gene>
    <name evidence="5" type="ORF">HPLM_LOCUS2052</name>
</gene>
<keyword evidence="6" id="KW-1185">Reference proteome</keyword>
<dbReference type="AlphaFoldDB" id="A0A0N4VXN4"/>
<evidence type="ECO:0000313" key="5">
    <source>
        <dbReference type="EMBL" id="VDO12721.1"/>
    </source>
</evidence>
<dbReference type="WBParaSite" id="HPLM_0000205401-mRNA-1">
    <property type="protein sequence ID" value="HPLM_0000205401-mRNA-1"/>
    <property type="gene ID" value="HPLM_0000205401"/>
</dbReference>
<name>A0A0N4VXN4_HAEPC</name>
<evidence type="ECO:0000313" key="6">
    <source>
        <dbReference type="Proteomes" id="UP000268014"/>
    </source>
</evidence>
<dbReference type="PROSITE" id="PS51864">
    <property type="entry name" value="ASTACIN"/>
    <property type="match status" value="1"/>
</dbReference>
<accession>A0A0N4VXN4</accession>
<evidence type="ECO:0000259" key="4">
    <source>
        <dbReference type="PROSITE" id="PS51864"/>
    </source>
</evidence>
<dbReference type="EMBL" id="UZAF01003529">
    <property type="protein sequence ID" value="VDO12721.1"/>
    <property type="molecule type" value="Genomic_DNA"/>
</dbReference>
<dbReference type="OMA" id="RTSAKCH"/>
<dbReference type="InterPro" id="IPR000859">
    <property type="entry name" value="CUB_dom"/>
</dbReference>
<protein>
    <submittedName>
        <fullName evidence="7">CUB domain-containing protein</fullName>
    </submittedName>
</protein>
<organism evidence="7">
    <name type="scientific">Haemonchus placei</name>
    <name type="common">Barber's pole worm</name>
    <dbReference type="NCBI Taxonomy" id="6290"/>
    <lineage>
        <taxon>Eukaryota</taxon>
        <taxon>Metazoa</taxon>
        <taxon>Ecdysozoa</taxon>
        <taxon>Nematoda</taxon>
        <taxon>Chromadorea</taxon>
        <taxon>Rhabditida</taxon>
        <taxon>Rhabditina</taxon>
        <taxon>Rhabditomorpha</taxon>
        <taxon>Strongyloidea</taxon>
        <taxon>Trichostrongylidae</taxon>
        <taxon>Haemonchus</taxon>
    </lineage>
</organism>
<feature type="domain" description="CUB" evidence="3">
    <location>
        <begin position="96"/>
        <end position="173"/>
    </location>
</feature>
<dbReference type="InterPro" id="IPR001506">
    <property type="entry name" value="Peptidase_M12A"/>
</dbReference>
<comment type="caution">
    <text evidence="2">Lacks conserved residue(s) required for the propagation of feature annotation.</text>
</comment>
<feature type="domain" description="Peptidase M12A" evidence="4">
    <location>
        <begin position="1"/>
        <end position="32"/>
    </location>
</feature>
<proteinExistence type="predicted"/>
<evidence type="ECO:0000259" key="3">
    <source>
        <dbReference type="PROSITE" id="PS01180"/>
    </source>
</evidence>
<sequence>MVPFDIKYEQTLGSPFISFIELSMINEHYNCKEACDPETSVQCEMGGFPNPRDCKKCICPGGYAGDRCTEKVGKLQIGQHIEECSSESLPFQPSGCGEVIEASPNWTVLVDVVGPGKRYQEDFSTCNYWIESPNDTVIEVKLVGYSDGVSVDGCLYAGVEIKTNKDQTLTGYR</sequence>
<dbReference type="GO" id="GO:0004222">
    <property type="term" value="F:metalloendopeptidase activity"/>
    <property type="evidence" value="ECO:0007669"/>
    <property type="project" value="InterPro"/>
</dbReference>
<reference evidence="5 6" key="2">
    <citation type="submission" date="2018-11" db="EMBL/GenBank/DDBJ databases">
        <authorList>
            <consortium name="Pathogen Informatics"/>
        </authorList>
    </citation>
    <scope>NUCLEOTIDE SEQUENCE [LARGE SCALE GENOMIC DNA]</scope>
    <source>
        <strain evidence="5 6">MHpl1</strain>
    </source>
</reference>
<dbReference type="OrthoDB" id="5786116at2759"/>
<dbReference type="PROSITE" id="PS01180">
    <property type="entry name" value="CUB"/>
    <property type="match status" value="1"/>
</dbReference>
<evidence type="ECO:0000313" key="7">
    <source>
        <dbReference type="WBParaSite" id="HPLM_0000205401-mRNA-1"/>
    </source>
</evidence>